<reference evidence="3 4" key="1">
    <citation type="journal article" date="2015" name="Stand. Genomic Sci.">
        <title>Genomic Encyclopedia of Bacterial and Archaeal Type Strains, Phase III: the genomes of soil and plant-associated and newly described type strains.</title>
        <authorList>
            <person name="Whitman W.B."/>
            <person name="Woyke T."/>
            <person name="Klenk H.P."/>
            <person name="Zhou Y."/>
            <person name="Lilburn T.G."/>
            <person name="Beck B.J."/>
            <person name="De Vos P."/>
            <person name="Vandamme P."/>
            <person name="Eisen J.A."/>
            <person name="Garrity G."/>
            <person name="Hugenholtz P."/>
            <person name="Kyrpides N.C."/>
        </authorList>
    </citation>
    <scope>NUCLEOTIDE SEQUENCE [LARGE SCALE GENOMIC DNA]</scope>
    <source>
        <strain evidence="3 4">CV53</strain>
    </source>
</reference>
<dbReference type="Pfam" id="PF02481">
    <property type="entry name" value="DNA_processg_A"/>
    <property type="match status" value="1"/>
</dbReference>
<keyword evidence="4" id="KW-1185">Reference proteome</keyword>
<dbReference type="EMBL" id="SLVV01000005">
    <property type="protein sequence ID" value="TCN25633.1"/>
    <property type="molecule type" value="Genomic_DNA"/>
</dbReference>
<protein>
    <submittedName>
        <fullName evidence="3">DNA processing protein</fullName>
    </submittedName>
</protein>
<evidence type="ECO:0000259" key="2">
    <source>
        <dbReference type="Pfam" id="PF02481"/>
    </source>
</evidence>
<proteinExistence type="inferred from homology"/>
<dbReference type="PANTHER" id="PTHR43022">
    <property type="entry name" value="PROTEIN SMF"/>
    <property type="match status" value="1"/>
</dbReference>
<organism evidence="3 4">
    <name type="scientific">Mesobacillus foraminis</name>
    <dbReference type="NCBI Taxonomy" id="279826"/>
    <lineage>
        <taxon>Bacteria</taxon>
        <taxon>Bacillati</taxon>
        <taxon>Bacillota</taxon>
        <taxon>Bacilli</taxon>
        <taxon>Bacillales</taxon>
        <taxon>Bacillaceae</taxon>
        <taxon>Mesobacillus</taxon>
    </lineage>
</organism>
<sequence>MDEFKKRLVHLVHCKHISWKTIAAFLKEDPELSFVSSSHSNSSATKHSSKIPPSMMKNIPIDNLLERYQHDEVKIISFFDCEYPAILKSIYQPPWVLFAKGHTSLLEADFPLAVVGSREASLYGKQVIDFLFPELIKHGAVVFSGLAKGIDTLAHLSAINHHGRTVAVIAGGFEHIYPKQNKELAEKLMREHLIISEYPPGTRPEKWHFPFRNRIISGLSKGTLVIEAKRRSGSFITADFALNEGREVFAVPGSILSPSHTGTNDLIQMGAKLVKEPKDIIEEIFL</sequence>
<name>A0A4R2BGJ5_9BACI</name>
<dbReference type="Proteomes" id="UP000295689">
    <property type="component" value="Unassembled WGS sequence"/>
</dbReference>
<evidence type="ECO:0000313" key="4">
    <source>
        <dbReference type="Proteomes" id="UP000295689"/>
    </source>
</evidence>
<dbReference type="RefSeq" id="WP_132005567.1">
    <property type="nucleotide sequence ID" value="NZ_JABUHM010000003.1"/>
</dbReference>
<dbReference type="PANTHER" id="PTHR43022:SF1">
    <property type="entry name" value="PROTEIN SMF"/>
    <property type="match status" value="1"/>
</dbReference>
<comment type="similarity">
    <text evidence="1">Belongs to the DprA/Smf family.</text>
</comment>
<accession>A0A4R2BGJ5</accession>
<feature type="domain" description="Smf/DprA SLOG" evidence="2">
    <location>
        <begin position="74"/>
        <end position="284"/>
    </location>
</feature>
<evidence type="ECO:0000256" key="1">
    <source>
        <dbReference type="ARBA" id="ARBA00006525"/>
    </source>
</evidence>
<gene>
    <name evidence="3" type="ORF">EV146_105291</name>
</gene>
<dbReference type="AlphaFoldDB" id="A0A4R2BGJ5"/>
<dbReference type="SUPFAM" id="SSF102405">
    <property type="entry name" value="MCP/YpsA-like"/>
    <property type="match status" value="1"/>
</dbReference>
<dbReference type="NCBIfam" id="TIGR00732">
    <property type="entry name" value="dprA"/>
    <property type="match status" value="1"/>
</dbReference>
<dbReference type="Gene3D" id="3.40.50.450">
    <property type="match status" value="1"/>
</dbReference>
<comment type="caution">
    <text evidence="3">The sequence shown here is derived from an EMBL/GenBank/DDBJ whole genome shotgun (WGS) entry which is preliminary data.</text>
</comment>
<dbReference type="GO" id="GO:0009294">
    <property type="term" value="P:DNA-mediated transformation"/>
    <property type="evidence" value="ECO:0007669"/>
    <property type="project" value="InterPro"/>
</dbReference>
<dbReference type="InterPro" id="IPR057666">
    <property type="entry name" value="DrpA_SLOG"/>
</dbReference>
<evidence type="ECO:0000313" key="3">
    <source>
        <dbReference type="EMBL" id="TCN25633.1"/>
    </source>
</evidence>
<dbReference type="InterPro" id="IPR003488">
    <property type="entry name" value="DprA"/>
</dbReference>